<dbReference type="EMBL" id="CAJVPU010030107">
    <property type="protein sequence ID" value="CAG8712852.1"/>
    <property type="molecule type" value="Genomic_DNA"/>
</dbReference>
<organism evidence="1 2">
    <name type="scientific">Dentiscutata heterogama</name>
    <dbReference type="NCBI Taxonomy" id="1316150"/>
    <lineage>
        <taxon>Eukaryota</taxon>
        <taxon>Fungi</taxon>
        <taxon>Fungi incertae sedis</taxon>
        <taxon>Mucoromycota</taxon>
        <taxon>Glomeromycotina</taxon>
        <taxon>Glomeromycetes</taxon>
        <taxon>Diversisporales</taxon>
        <taxon>Gigasporaceae</taxon>
        <taxon>Dentiscutata</taxon>
    </lineage>
</organism>
<evidence type="ECO:0000313" key="2">
    <source>
        <dbReference type="Proteomes" id="UP000789702"/>
    </source>
</evidence>
<evidence type="ECO:0000313" key="1">
    <source>
        <dbReference type="EMBL" id="CAG8712852.1"/>
    </source>
</evidence>
<dbReference type="Proteomes" id="UP000789702">
    <property type="component" value="Unassembled WGS sequence"/>
</dbReference>
<comment type="caution">
    <text evidence="1">The sequence shown here is derived from an EMBL/GenBank/DDBJ whole genome shotgun (WGS) entry which is preliminary data.</text>
</comment>
<reference evidence="1" key="1">
    <citation type="submission" date="2021-06" db="EMBL/GenBank/DDBJ databases">
        <authorList>
            <person name="Kallberg Y."/>
            <person name="Tangrot J."/>
            <person name="Rosling A."/>
        </authorList>
    </citation>
    <scope>NUCLEOTIDE SEQUENCE</scope>
    <source>
        <strain evidence="1">IL203A</strain>
    </source>
</reference>
<feature type="non-terminal residue" evidence="1">
    <location>
        <position position="57"/>
    </location>
</feature>
<sequence>MARYRPSKHTRSNNKDPKEDLIKFLEKHVNFLQREKRRVGKFFRDNGITGEELDAKL</sequence>
<accession>A0ACA9PME2</accession>
<keyword evidence="2" id="KW-1185">Reference proteome</keyword>
<proteinExistence type="predicted"/>
<protein>
    <submittedName>
        <fullName evidence="1">6451_t:CDS:1</fullName>
    </submittedName>
</protein>
<gene>
    <name evidence="1" type="ORF">DHETER_LOCUS12361</name>
</gene>
<name>A0ACA9PME2_9GLOM</name>